<reference evidence="1" key="1">
    <citation type="submission" date="2016-02" db="EMBL/GenBank/DDBJ databases">
        <title>WGS assembly of Manihot esculenta.</title>
        <authorList>
            <person name="Bredeson J.V."/>
            <person name="Prochnik S.E."/>
            <person name="Lyons J.B."/>
            <person name="Schmutz J."/>
            <person name="Grimwood J."/>
            <person name="Vrebalov J."/>
            <person name="Bart R.S."/>
            <person name="Amuge T."/>
            <person name="Ferguson M.E."/>
            <person name="Green R."/>
            <person name="Putnam N."/>
            <person name="Stites J."/>
            <person name="Rounsley S."/>
            <person name="Rokhsar D.S."/>
        </authorList>
    </citation>
    <scope>NUCLEOTIDE SEQUENCE [LARGE SCALE GENOMIC DNA]</scope>
    <source>
        <tissue evidence="1">Leaf</tissue>
    </source>
</reference>
<name>A0A2C9V145_MANES</name>
<evidence type="ECO:0000313" key="1">
    <source>
        <dbReference type="EMBL" id="OAY37369.1"/>
    </source>
</evidence>
<proteinExistence type="predicted"/>
<dbReference type="EMBL" id="CM004397">
    <property type="protein sequence ID" value="OAY37369.1"/>
    <property type="molecule type" value="Genomic_DNA"/>
</dbReference>
<accession>A0A2C9V145</accession>
<organism evidence="1">
    <name type="scientific">Manihot esculenta</name>
    <name type="common">Cassava</name>
    <name type="synonym">Jatropha manihot</name>
    <dbReference type="NCBI Taxonomy" id="3983"/>
    <lineage>
        <taxon>Eukaryota</taxon>
        <taxon>Viridiplantae</taxon>
        <taxon>Streptophyta</taxon>
        <taxon>Embryophyta</taxon>
        <taxon>Tracheophyta</taxon>
        <taxon>Spermatophyta</taxon>
        <taxon>Magnoliopsida</taxon>
        <taxon>eudicotyledons</taxon>
        <taxon>Gunneridae</taxon>
        <taxon>Pentapetalae</taxon>
        <taxon>rosids</taxon>
        <taxon>fabids</taxon>
        <taxon>Malpighiales</taxon>
        <taxon>Euphorbiaceae</taxon>
        <taxon>Crotonoideae</taxon>
        <taxon>Manihoteae</taxon>
        <taxon>Manihot</taxon>
    </lineage>
</organism>
<sequence>MTSYRLPSSLSMSIVLSKLDSDRSLSVSVDYPPSSLTLTLLNKTQLISIPLKTNSYPARSSTTKPDLTFDIHGNKPKISLILKAAVYTSSRRPLCSIDLCLVSGFEHDACGTSQSSFFVAPNKRQTTVHPDDCTQTSFAPI</sequence>
<protein>
    <submittedName>
        <fullName evidence="1">Uncharacterized protein</fullName>
    </submittedName>
</protein>
<dbReference type="AlphaFoldDB" id="A0A2C9V145"/>
<gene>
    <name evidence="1" type="ORF">MANES_11G096300</name>
</gene>